<dbReference type="SMART" id="SM00267">
    <property type="entry name" value="GGDEF"/>
    <property type="match status" value="1"/>
</dbReference>
<dbReference type="RefSeq" id="WP_052535334.1">
    <property type="nucleotide sequence ID" value="NZ_HG966617.1"/>
</dbReference>
<dbReference type="NCBIfam" id="TIGR00254">
    <property type="entry name" value="GGDEF"/>
    <property type="match status" value="1"/>
</dbReference>
<reference evidence="4 5" key="1">
    <citation type="journal article" date="2014" name="Front. Genet.">
        <title>Genome and metabolic network of "Candidatus Phaeomarinobacter ectocarpi" Ec32, a new candidate genus of Alphaproteobacteria frequently associated with brown algae.</title>
        <authorList>
            <person name="Dittami S.M."/>
            <person name="Barbeyron T."/>
            <person name="Boyen C."/>
            <person name="Cambefort J."/>
            <person name="Collet G."/>
            <person name="Delage L."/>
            <person name="Gobet A."/>
            <person name="Groisillier A."/>
            <person name="Leblanc C."/>
            <person name="Michel G."/>
            <person name="Scornet D."/>
            <person name="Siegel A."/>
            <person name="Tapia J.E."/>
            <person name="Tonon T."/>
        </authorList>
    </citation>
    <scope>NUCLEOTIDE SEQUENCE [LARGE SCALE GENOMIC DNA]</scope>
    <source>
        <strain evidence="4 5">Ec32</strain>
    </source>
</reference>
<dbReference type="InterPro" id="IPR050706">
    <property type="entry name" value="Cyclic-di-GMP_PDE-like"/>
</dbReference>
<accession>X5MMK0</accession>
<dbReference type="SUPFAM" id="SSF141868">
    <property type="entry name" value="EAL domain-like"/>
    <property type="match status" value="1"/>
</dbReference>
<proteinExistence type="predicted"/>
<dbReference type="InterPro" id="IPR035919">
    <property type="entry name" value="EAL_sf"/>
</dbReference>
<dbReference type="InterPro" id="IPR035965">
    <property type="entry name" value="PAS-like_dom_sf"/>
</dbReference>
<feature type="region of interest" description="Disordered" evidence="1">
    <location>
        <begin position="1"/>
        <end position="24"/>
    </location>
</feature>
<dbReference type="CDD" id="cd01948">
    <property type="entry name" value="EAL"/>
    <property type="match status" value="1"/>
</dbReference>
<sequence>MRNNGFDQARSATVNTSATEGSVRDARDTASLANDLQATALSAAGIAIYEWDIATDTIVWSEGVSAVWSSEGRALLTSEHVSTGRSYARLVDPDAGVSRYDAVMTSDKSDRGDGVAFDCEYAINVPGQSEPVWIEDGGSWFVGDNGRPGRVVGTVRNISARKNQERRLGYLARFDELTGNVNRTRLRELLSQTIAYSERFDRDAAFMMAGIDNLALINDAYGFDVADQVIVAVSQRLKSQLRQSDTLGRVAGNKFGIILTNCGEAEMAYTAERLMQAVRETVIDTGSGPVSASVSIGCVAIPRCARNATEALSRSEEVLDNAKATRRGAYGIYQLSEQRESRRRRNVELADQIVSALNEDRLCLAYQPIVSSKTGEADLHECLLRMKRPDGEVVSAGEFIPVAEKLGLVRLVDQRVLEMAIKTLEDYPQAELAINVSGMTAMDGTWLESIRRYVATRRDLATRLIVEITETVALHELEESAKFVRELRELGCRVAIDDFGAGYTSFRNLKALDVDMVKIDGSFVKGLVRSRDDQLFVQTLVHLAKNFNLPVVAEWVGNEDEVTLLRAYGVEYMQGFFLGEPVLTPPWETDVASLETA</sequence>
<dbReference type="PATRIC" id="fig|1458461.3.peg.1067"/>
<dbReference type="SUPFAM" id="SSF55785">
    <property type="entry name" value="PYP-like sensor domain (PAS domain)"/>
    <property type="match status" value="1"/>
</dbReference>
<evidence type="ECO:0000256" key="1">
    <source>
        <dbReference type="SAM" id="MobiDB-lite"/>
    </source>
</evidence>
<dbReference type="PANTHER" id="PTHR33121">
    <property type="entry name" value="CYCLIC DI-GMP PHOSPHODIESTERASE PDEF"/>
    <property type="match status" value="1"/>
</dbReference>
<dbReference type="Pfam" id="PF00563">
    <property type="entry name" value="EAL"/>
    <property type="match status" value="1"/>
</dbReference>
<dbReference type="PANTHER" id="PTHR33121:SF79">
    <property type="entry name" value="CYCLIC DI-GMP PHOSPHODIESTERASE PDED-RELATED"/>
    <property type="match status" value="1"/>
</dbReference>
<name>X5MMK0_9HYPH</name>
<dbReference type="InterPro" id="IPR000160">
    <property type="entry name" value="GGDEF_dom"/>
</dbReference>
<dbReference type="InterPro" id="IPR029787">
    <property type="entry name" value="Nucleotide_cyclase"/>
</dbReference>
<evidence type="ECO:0000259" key="3">
    <source>
        <dbReference type="PROSITE" id="PS50887"/>
    </source>
</evidence>
<dbReference type="KEGG" id="pect:BN1012_Phect1067"/>
<keyword evidence="5" id="KW-1185">Reference proteome</keyword>
<gene>
    <name evidence="4" type="ORF">BN1012_Phect1067</name>
</gene>
<dbReference type="InterPro" id="IPR043128">
    <property type="entry name" value="Rev_trsase/Diguanyl_cyclase"/>
</dbReference>
<dbReference type="Gene3D" id="3.30.450.20">
    <property type="entry name" value="PAS domain"/>
    <property type="match status" value="1"/>
</dbReference>
<dbReference type="Pfam" id="PF00990">
    <property type="entry name" value="GGDEF"/>
    <property type="match status" value="1"/>
</dbReference>
<dbReference type="InterPro" id="IPR001633">
    <property type="entry name" value="EAL_dom"/>
</dbReference>
<evidence type="ECO:0000259" key="2">
    <source>
        <dbReference type="PROSITE" id="PS50883"/>
    </source>
</evidence>
<evidence type="ECO:0000313" key="4">
    <source>
        <dbReference type="EMBL" id="CDO59281.1"/>
    </source>
</evidence>
<feature type="compositionally biased region" description="Polar residues" evidence="1">
    <location>
        <begin position="1"/>
        <end position="20"/>
    </location>
</feature>
<dbReference type="AlphaFoldDB" id="X5MMK0"/>
<dbReference type="GO" id="GO:0071111">
    <property type="term" value="F:cyclic-guanylate-specific phosphodiesterase activity"/>
    <property type="evidence" value="ECO:0007669"/>
    <property type="project" value="InterPro"/>
</dbReference>
<evidence type="ECO:0000313" key="5">
    <source>
        <dbReference type="Proteomes" id="UP000032160"/>
    </source>
</evidence>
<dbReference type="SUPFAM" id="SSF55073">
    <property type="entry name" value="Nucleotide cyclase"/>
    <property type="match status" value="1"/>
</dbReference>
<dbReference type="HOGENOM" id="CLU_000445_70_50_5"/>
<dbReference type="EMBL" id="HG966617">
    <property type="protein sequence ID" value="CDO59281.1"/>
    <property type="molecule type" value="Genomic_DNA"/>
</dbReference>
<dbReference type="Proteomes" id="UP000032160">
    <property type="component" value="Chromosome I"/>
</dbReference>
<dbReference type="PROSITE" id="PS50887">
    <property type="entry name" value="GGDEF"/>
    <property type="match status" value="1"/>
</dbReference>
<protein>
    <submittedName>
        <fullName evidence="4">Diguanylate cyclase/phosphodiesterase (GGDEF &amp; EAL domains) with PAS/PAC sensor(S)</fullName>
    </submittedName>
</protein>
<dbReference type="STRING" id="1458461.BN1012_Phect1067"/>
<organism evidence="4 5">
    <name type="scientific">Candidatus Phaeomarinibacter ectocarpi</name>
    <dbReference type="NCBI Taxonomy" id="1458461"/>
    <lineage>
        <taxon>Bacteria</taxon>
        <taxon>Pseudomonadati</taxon>
        <taxon>Pseudomonadota</taxon>
        <taxon>Alphaproteobacteria</taxon>
        <taxon>Hyphomicrobiales</taxon>
        <taxon>Parvibaculaceae</taxon>
        <taxon>Candidatus Phaeomarinibacter</taxon>
    </lineage>
</organism>
<dbReference type="Gene3D" id="3.20.20.450">
    <property type="entry name" value="EAL domain"/>
    <property type="match status" value="1"/>
</dbReference>
<dbReference type="SMART" id="SM00052">
    <property type="entry name" value="EAL"/>
    <property type="match status" value="1"/>
</dbReference>
<feature type="domain" description="GGDEF" evidence="3">
    <location>
        <begin position="202"/>
        <end position="335"/>
    </location>
</feature>
<dbReference type="Gene3D" id="3.30.70.270">
    <property type="match status" value="1"/>
</dbReference>
<dbReference type="PROSITE" id="PS50883">
    <property type="entry name" value="EAL"/>
    <property type="match status" value="1"/>
</dbReference>
<dbReference type="CDD" id="cd01949">
    <property type="entry name" value="GGDEF"/>
    <property type="match status" value="1"/>
</dbReference>
<feature type="domain" description="EAL" evidence="2">
    <location>
        <begin position="346"/>
        <end position="595"/>
    </location>
</feature>